<evidence type="ECO:0000313" key="5">
    <source>
        <dbReference type="Proteomes" id="UP001610063"/>
    </source>
</evidence>
<protein>
    <submittedName>
        <fullName evidence="4">Head GIN domain-containing protein</fullName>
    </submittedName>
</protein>
<keyword evidence="5" id="KW-1185">Reference proteome</keyword>
<evidence type="ECO:0000256" key="2">
    <source>
        <dbReference type="SAM" id="SignalP"/>
    </source>
</evidence>
<proteinExistence type="predicted"/>
<feature type="domain" description="Putative auto-transporter adhesin head GIN" evidence="3">
    <location>
        <begin position="28"/>
        <end position="147"/>
    </location>
</feature>
<dbReference type="RefSeq" id="WP_159581142.1">
    <property type="nucleotide sequence ID" value="NZ_JBIPKE010000020.1"/>
</dbReference>
<sequence length="243" mass="25159">MKRIALTLLAALTLFFGMAQSTRNLSSFSEVTAQEGIDVFLTKGSSESARIEADGISVDKVLTDVSGGTLKIHLEGDNHRNVDVKVYVTFVDLSALKASSAASIRVEGMVQAKGDFEISCSSAGDIKVAVKADQVEVDASSSGDVDLEVYADDIDIEVSSAGEVNISGEVRNLDGSASSSGDIDGYDLVCQDADLRASSGASIKVTVNGELTARASSGASIRYQGSPKNTNSDSSSGGSVKRS</sequence>
<feature type="region of interest" description="Disordered" evidence="1">
    <location>
        <begin position="216"/>
        <end position="243"/>
    </location>
</feature>
<feature type="chain" id="PRO_5046088326" evidence="2">
    <location>
        <begin position="20"/>
        <end position="243"/>
    </location>
</feature>
<dbReference type="InterPro" id="IPR021255">
    <property type="entry name" value="DUF2807"/>
</dbReference>
<dbReference type="Gene3D" id="2.160.20.120">
    <property type="match status" value="1"/>
</dbReference>
<organism evidence="4 5">
    <name type="scientific">Marinoscillum luteum</name>
    <dbReference type="NCBI Taxonomy" id="861051"/>
    <lineage>
        <taxon>Bacteria</taxon>
        <taxon>Pseudomonadati</taxon>
        <taxon>Bacteroidota</taxon>
        <taxon>Cytophagia</taxon>
        <taxon>Cytophagales</taxon>
        <taxon>Reichenbachiellaceae</taxon>
        <taxon>Marinoscillum</taxon>
    </lineage>
</organism>
<evidence type="ECO:0000313" key="4">
    <source>
        <dbReference type="EMBL" id="MFH6985446.1"/>
    </source>
</evidence>
<evidence type="ECO:0000259" key="3">
    <source>
        <dbReference type="Pfam" id="PF10988"/>
    </source>
</evidence>
<dbReference type="Proteomes" id="UP001610063">
    <property type="component" value="Unassembled WGS sequence"/>
</dbReference>
<name>A0ABW7NDS8_9BACT</name>
<feature type="compositionally biased region" description="Low complexity" evidence="1">
    <location>
        <begin position="232"/>
        <end position="243"/>
    </location>
</feature>
<keyword evidence="2" id="KW-0732">Signal</keyword>
<reference evidence="4 5" key="1">
    <citation type="journal article" date="2013" name="Int. J. Syst. Evol. Microbiol.">
        <title>Marinoscillum luteum sp. nov., isolated from marine sediment.</title>
        <authorList>
            <person name="Cha I.T."/>
            <person name="Park S.J."/>
            <person name="Kim S.J."/>
            <person name="Kim J.G."/>
            <person name="Jung M.Y."/>
            <person name="Shin K.S."/>
            <person name="Kwon K.K."/>
            <person name="Yang S.H."/>
            <person name="Seo Y.S."/>
            <person name="Rhee S.K."/>
        </authorList>
    </citation>
    <scope>NUCLEOTIDE SEQUENCE [LARGE SCALE GENOMIC DNA]</scope>
    <source>
        <strain evidence="4 5">KCTC 23939</strain>
    </source>
</reference>
<comment type="caution">
    <text evidence="4">The sequence shown here is derived from an EMBL/GenBank/DDBJ whole genome shotgun (WGS) entry which is preliminary data.</text>
</comment>
<dbReference type="EMBL" id="JBIPKE010000020">
    <property type="protein sequence ID" value="MFH6985446.1"/>
    <property type="molecule type" value="Genomic_DNA"/>
</dbReference>
<feature type="signal peptide" evidence="2">
    <location>
        <begin position="1"/>
        <end position="19"/>
    </location>
</feature>
<gene>
    <name evidence="4" type="ORF">ACHKAR_18490</name>
</gene>
<accession>A0ABW7NDS8</accession>
<evidence type="ECO:0000256" key="1">
    <source>
        <dbReference type="SAM" id="MobiDB-lite"/>
    </source>
</evidence>
<dbReference type="Pfam" id="PF10988">
    <property type="entry name" value="DUF2807"/>
    <property type="match status" value="1"/>
</dbReference>